<dbReference type="EMBL" id="CP139781">
    <property type="protein sequence ID" value="WRQ89781.1"/>
    <property type="molecule type" value="Genomic_DNA"/>
</dbReference>
<name>A0ABZ1CDU4_9BACT</name>
<dbReference type="Proteomes" id="UP000738431">
    <property type="component" value="Chromosome"/>
</dbReference>
<gene>
    <name evidence="2" type="ORF">K1X11_010220</name>
</gene>
<evidence type="ECO:0000256" key="1">
    <source>
        <dbReference type="SAM" id="Coils"/>
    </source>
</evidence>
<evidence type="ECO:0000313" key="3">
    <source>
        <dbReference type="Proteomes" id="UP000738431"/>
    </source>
</evidence>
<evidence type="ECO:0000313" key="2">
    <source>
        <dbReference type="EMBL" id="WRQ89781.1"/>
    </source>
</evidence>
<protein>
    <submittedName>
        <fullName evidence="2">Uncharacterized protein</fullName>
    </submittedName>
</protein>
<keyword evidence="1" id="KW-0175">Coiled coil</keyword>
<feature type="coiled-coil region" evidence="1">
    <location>
        <begin position="60"/>
        <end position="90"/>
    </location>
</feature>
<proteinExistence type="predicted"/>
<organism evidence="2 3">
    <name type="scientific">Actomonas aquatica</name>
    <dbReference type="NCBI Taxonomy" id="2866162"/>
    <lineage>
        <taxon>Bacteria</taxon>
        <taxon>Pseudomonadati</taxon>
        <taxon>Verrucomicrobiota</taxon>
        <taxon>Opitutia</taxon>
        <taxon>Opitutales</taxon>
        <taxon>Opitutaceae</taxon>
        <taxon>Actomonas</taxon>
    </lineage>
</organism>
<accession>A0ABZ1CDU4</accession>
<dbReference type="RefSeq" id="WP_221032238.1">
    <property type="nucleotide sequence ID" value="NZ_CP139781.1"/>
</dbReference>
<reference evidence="2 3" key="1">
    <citation type="submission" date="2021-08" db="EMBL/GenBank/DDBJ databases">
        <authorList>
            <person name="Zhang D."/>
            <person name="Zhang A."/>
            <person name="Wang L."/>
        </authorList>
    </citation>
    <scope>NUCLEOTIDE SEQUENCE [LARGE SCALE GENOMIC DNA]</scope>
    <source>
        <strain evidence="2 3">WL0086</strain>
    </source>
</reference>
<reference evidence="2 3" key="2">
    <citation type="submission" date="2023-12" db="EMBL/GenBank/DDBJ databases">
        <title>Description of an unclassified Opitutus bacterium of Verrucomicrobiota.</title>
        <authorList>
            <person name="Zhang D.-F."/>
        </authorList>
    </citation>
    <scope>NUCLEOTIDE SEQUENCE [LARGE SCALE GENOMIC DNA]</scope>
    <source>
        <strain evidence="2 3">WL0086</strain>
    </source>
</reference>
<keyword evidence="3" id="KW-1185">Reference proteome</keyword>
<sequence length="186" mass="20498">MKFLILPLLAAALWAQPTSPSFVDSLPAEARATMGLEALTPAQLAVLEAAVQNYVHGRSASSLAEKEEELVSTRQQLEEAQAVIAEQENASDQSLIQRAKVLLTPGTKIEYTTVSSRLTEEFRGWNAGTLFRLENGQVWRVVEGKYWSPREDAGKAVTIKPGMLGSFFLEIEGVRQTPRVELVSRN</sequence>